<name>A0A0J7JZI9_LASNI</name>
<gene>
    <name evidence="8" type="ORF">RF55_19945</name>
</gene>
<evidence type="ECO:0000256" key="3">
    <source>
        <dbReference type="ARBA" id="ARBA00023015"/>
    </source>
</evidence>
<comment type="subunit">
    <text evidence="1">Self-associates forming complexes of several hundred monomers.</text>
</comment>
<dbReference type="PaxDb" id="67767-A0A0J7JZI9"/>
<feature type="region of interest" description="Disordered" evidence="6">
    <location>
        <begin position="67"/>
        <end position="91"/>
    </location>
</feature>
<reference evidence="8 9" key="1">
    <citation type="submission" date="2015-04" db="EMBL/GenBank/DDBJ databases">
        <title>Lasius niger genome sequencing.</title>
        <authorList>
            <person name="Konorov E.A."/>
            <person name="Nikitin M.A."/>
            <person name="Kirill M.V."/>
            <person name="Chang P."/>
        </authorList>
    </citation>
    <scope>NUCLEOTIDE SEQUENCE [LARGE SCALE GENOMIC DNA]</scope>
    <source>
        <tissue evidence="8">Whole</tissue>
    </source>
</reference>
<feature type="non-terminal residue" evidence="8">
    <location>
        <position position="162"/>
    </location>
</feature>
<feature type="domain" description="Myb/SANT-like DNA-binding" evidence="7">
    <location>
        <begin position="2"/>
        <end position="72"/>
    </location>
</feature>
<protein>
    <recommendedName>
        <fullName evidence="2">Regulatory protein zeste</fullName>
    </recommendedName>
</protein>
<dbReference type="PANTHER" id="PTHR21411:SF0">
    <property type="entry name" value="REGULATORY PROTEIN ZESTE"/>
    <property type="match status" value="1"/>
</dbReference>
<evidence type="ECO:0000313" key="8">
    <source>
        <dbReference type="EMBL" id="KMQ83474.1"/>
    </source>
</evidence>
<accession>A0A0J7JZI9</accession>
<proteinExistence type="predicted"/>
<keyword evidence="9" id="KW-1185">Reference proteome</keyword>
<evidence type="ECO:0000256" key="2">
    <source>
        <dbReference type="ARBA" id="ARBA00016807"/>
    </source>
</evidence>
<dbReference type="Pfam" id="PF13873">
    <property type="entry name" value="Myb_DNA-bind_5"/>
    <property type="match status" value="1"/>
</dbReference>
<evidence type="ECO:0000256" key="1">
    <source>
        <dbReference type="ARBA" id="ARBA00011764"/>
    </source>
</evidence>
<dbReference type="PANTHER" id="PTHR21411">
    <property type="entry name" value="APONTIC"/>
    <property type="match status" value="1"/>
</dbReference>
<keyword evidence="4" id="KW-0804">Transcription</keyword>
<evidence type="ECO:0000256" key="4">
    <source>
        <dbReference type="ARBA" id="ARBA00023163"/>
    </source>
</evidence>
<comment type="caution">
    <text evidence="8">The sequence shown here is derived from an EMBL/GenBank/DDBJ whole genome shotgun (WGS) entry which is preliminary data.</text>
</comment>
<feature type="compositionally biased region" description="Polar residues" evidence="6">
    <location>
        <begin position="136"/>
        <end position="148"/>
    </location>
</feature>
<feature type="compositionally biased region" description="Basic and acidic residues" evidence="6">
    <location>
        <begin position="153"/>
        <end position="162"/>
    </location>
</feature>
<dbReference type="EMBL" id="LBMM01019696">
    <property type="protein sequence ID" value="KMQ83474.1"/>
    <property type="molecule type" value="Genomic_DNA"/>
</dbReference>
<comment type="function">
    <text evidence="5">Involved in transvection phenomena (= synapsis-dependent gene expression), where the synaptic pairing of chromosomes carrying genes with which zeste interacts influences the expression of these genes. Zeste binds to DNA and stimulates transcription from a nearby promoter.</text>
</comment>
<dbReference type="OrthoDB" id="7699612at2759"/>
<keyword evidence="3" id="KW-0805">Transcription regulation</keyword>
<dbReference type="InterPro" id="IPR028002">
    <property type="entry name" value="Myb_DNA-bind_5"/>
</dbReference>
<organism evidence="8 9">
    <name type="scientific">Lasius niger</name>
    <name type="common">Black garden ant</name>
    <dbReference type="NCBI Taxonomy" id="67767"/>
    <lineage>
        <taxon>Eukaryota</taxon>
        <taxon>Metazoa</taxon>
        <taxon>Ecdysozoa</taxon>
        <taxon>Arthropoda</taxon>
        <taxon>Hexapoda</taxon>
        <taxon>Insecta</taxon>
        <taxon>Pterygota</taxon>
        <taxon>Neoptera</taxon>
        <taxon>Endopterygota</taxon>
        <taxon>Hymenoptera</taxon>
        <taxon>Apocrita</taxon>
        <taxon>Aculeata</taxon>
        <taxon>Formicoidea</taxon>
        <taxon>Formicidae</taxon>
        <taxon>Formicinae</taxon>
        <taxon>Lasius</taxon>
        <taxon>Lasius</taxon>
    </lineage>
</organism>
<evidence type="ECO:0000256" key="5">
    <source>
        <dbReference type="ARBA" id="ARBA00025466"/>
    </source>
</evidence>
<dbReference type="Proteomes" id="UP000036403">
    <property type="component" value="Unassembled WGS sequence"/>
</dbReference>
<evidence type="ECO:0000256" key="6">
    <source>
        <dbReference type="SAM" id="MobiDB-lite"/>
    </source>
</evidence>
<dbReference type="STRING" id="67767.A0A0J7JZI9"/>
<feature type="region of interest" description="Disordered" evidence="6">
    <location>
        <begin position="136"/>
        <end position="162"/>
    </location>
</feature>
<dbReference type="AlphaFoldDB" id="A0A0J7JZI9"/>
<evidence type="ECO:0000259" key="7">
    <source>
        <dbReference type="Pfam" id="PF13873"/>
    </source>
</evidence>
<sequence>MERKLFLQILEKYKNVIEIKKSDSTTLKDKDLAWSEVCKEYNQLALISQERTVQQLKKLWANLKQSQRDALTKKKQSRLATGGGPEETEAKIDPDVLNIAPHLMENAPVLFTSNMTDIEIEEKREFTFDIISTNENLDTLDPTNNNEDLISDESDKKNIDSQ</sequence>
<evidence type="ECO:0000313" key="9">
    <source>
        <dbReference type="Proteomes" id="UP000036403"/>
    </source>
</evidence>